<dbReference type="PANTHER" id="PTHR47739:SF1">
    <property type="entry name" value="TRNA1(VAL) (ADENINE(37)-N6)-METHYLTRANSFERASE"/>
    <property type="match status" value="1"/>
</dbReference>
<keyword evidence="2" id="KW-0949">S-adenosyl-L-methionine</keyword>
<feature type="domain" description="Methyltransferase small" evidence="3">
    <location>
        <begin position="37"/>
        <end position="128"/>
    </location>
</feature>
<dbReference type="Proteomes" id="UP001589906">
    <property type="component" value="Unassembled WGS sequence"/>
</dbReference>
<evidence type="ECO:0000259" key="3">
    <source>
        <dbReference type="Pfam" id="PF05175"/>
    </source>
</evidence>
<organism evidence="4 5">
    <name type="scientific">Brevundimonas balnearis</name>
    <dbReference type="NCBI Taxonomy" id="1572858"/>
    <lineage>
        <taxon>Bacteria</taxon>
        <taxon>Pseudomonadati</taxon>
        <taxon>Pseudomonadota</taxon>
        <taxon>Alphaproteobacteria</taxon>
        <taxon>Caulobacterales</taxon>
        <taxon>Caulobacteraceae</taxon>
        <taxon>Brevundimonas</taxon>
    </lineage>
</organism>
<evidence type="ECO:0000313" key="5">
    <source>
        <dbReference type="Proteomes" id="UP001589906"/>
    </source>
</evidence>
<keyword evidence="4" id="KW-0808">Transferase</keyword>
<dbReference type="Pfam" id="PF05175">
    <property type="entry name" value="MTS"/>
    <property type="match status" value="1"/>
</dbReference>
<dbReference type="Gene3D" id="3.40.50.150">
    <property type="entry name" value="Vaccinia Virus protein VP39"/>
    <property type="match status" value="1"/>
</dbReference>
<gene>
    <name evidence="4" type="ORF">ACFFGE_10230</name>
</gene>
<evidence type="ECO:0000313" key="4">
    <source>
        <dbReference type="EMBL" id="MFC0634250.1"/>
    </source>
</evidence>
<evidence type="ECO:0000256" key="2">
    <source>
        <dbReference type="ARBA" id="ARBA00022691"/>
    </source>
</evidence>
<protein>
    <submittedName>
        <fullName evidence="4">tRNA1(Val) (Adenine(37)-N6)-methyltransferase</fullName>
        <ecNumber evidence="4">2.1.1.223</ecNumber>
    </submittedName>
</protein>
<dbReference type="InterPro" id="IPR002052">
    <property type="entry name" value="DNA_methylase_N6_adenine_CS"/>
</dbReference>
<dbReference type="InterPro" id="IPR007848">
    <property type="entry name" value="Small_mtfrase_dom"/>
</dbReference>
<dbReference type="GO" id="GO:0008168">
    <property type="term" value="F:methyltransferase activity"/>
    <property type="evidence" value="ECO:0007669"/>
    <property type="project" value="UniProtKB-KW"/>
</dbReference>
<dbReference type="CDD" id="cd02440">
    <property type="entry name" value="AdoMet_MTases"/>
    <property type="match status" value="1"/>
</dbReference>
<dbReference type="InterPro" id="IPR029063">
    <property type="entry name" value="SAM-dependent_MTases_sf"/>
</dbReference>
<dbReference type="EMBL" id="JBHLSW010000007">
    <property type="protein sequence ID" value="MFC0634250.1"/>
    <property type="molecule type" value="Genomic_DNA"/>
</dbReference>
<name>A0ABV6R3R6_9CAUL</name>
<dbReference type="InterPro" id="IPR050210">
    <property type="entry name" value="tRNA_Adenine-N(6)_MTase"/>
</dbReference>
<dbReference type="PANTHER" id="PTHR47739">
    <property type="entry name" value="TRNA1(VAL) (ADENINE(37)-N6)-METHYLTRANSFERASE"/>
    <property type="match status" value="1"/>
</dbReference>
<dbReference type="GO" id="GO:0032259">
    <property type="term" value="P:methylation"/>
    <property type="evidence" value="ECO:0007669"/>
    <property type="project" value="UniProtKB-KW"/>
</dbReference>
<comment type="caution">
    <text evidence="4">The sequence shown here is derived from an EMBL/GenBank/DDBJ whole genome shotgun (WGS) entry which is preliminary data.</text>
</comment>
<dbReference type="EC" id="2.1.1.223" evidence="4"/>
<dbReference type="SUPFAM" id="SSF53335">
    <property type="entry name" value="S-adenosyl-L-methionine-dependent methyltransferases"/>
    <property type="match status" value="1"/>
</dbReference>
<sequence length="250" mass="26308">MTVATRRETPLTEDRFLGGRVVLRQGADGYRAGMDAALLAAACGAKPGQRVIEAGCGAGGALCQIGVRRPGVHLFGLERDPATAALASENLGLNGLSGEIVAGDVAAGFAALDRPAFDWAVCNPPFFDDPGALRAPAEAKRGAWMADDGLQVWLDFLSLAVRDGGRVLIIHRADRLADILQGWSRRCGSFAIRPIQPFADKPAKRVLVRAIRGGRAPLELLPALVLHDRSGAKHAPEADAILKGEAALEV</sequence>
<reference evidence="4 5" key="1">
    <citation type="submission" date="2024-09" db="EMBL/GenBank/DDBJ databases">
        <authorList>
            <person name="Sun Q."/>
            <person name="Mori K."/>
        </authorList>
    </citation>
    <scope>NUCLEOTIDE SEQUENCE [LARGE SCALE GENOMIC DNA]</scope>
    <source>
        <strain evidence="4 5">NCAIM B.02621</strain>
    </source>
</reference>
<evidence type="ECO:0000256" key="1">
    <source>
        <dbReference type="ARBA" id="ARBA00022603"/>
    </source>
</evidence>
<accession>A0ABV6R3R6</accession>
<keyword evidence="5" id="KW-1185">Reference proteome</keyword>
<proteinExistence type="predicted"/>
<dbReference type="PROSITE" id="PS00092">
    <property type="entry name" value="N6_MTASE"/>
    <property type="match status" value="1"/>
</dbReference>
<keyword evidence="1 4" id="KW-0489">Methyltransferase</keyword>
<dbReference type="RefSeq" id="WP_376836267.1">
    <property type="nucleotide sequence ID" value="NZ_JBHLSW010000007.1"/>
</dbReference>